<comment type="caution">
    <text evidence="3">The sequence shown here is derived from an EMBL/GenBank/DDBJ whole genome shotgun (WGS) entry which is preliminary data.</text>
</comment>
<dbReference type="Proteomes" id="UP000178186">
    <property type="component" value="Unassembled WGS sequence"/>
</dbReference>
<evidence type="ECO:0000313" key="3">
    <source>
        <dbReference type="EMBL" id="OGZ56484.1"/>
    </source>
</evidence>
<dbReference type="Gene3D" id="3.30.2310.20">
    <property type="entry name" value="RelE-like"/>
    <property type="match status" value="1"/>
</dbReference>
<dbReference type="SUPFAM" id="SSF143011">
    <property type="entry name" value="RelE-like"/>
    <property type="match status" value="1"/>
</dbReference>
<dbReference type="PANTHER" id="PTHR35601:SF1">
    <property type="entry name" value="TOXIN RELE"/>
    <property type="match status" value="1"/>
</dbReference>
<accession>A0A1G2H1X9</accession>
<organism evidence="3 4">
    <name type="scientific">Candidatus Ryanbacteria bacterium RIFCSPLOWO2_02_FULL_45_11c</name>
    <dbReference type="NCBI Taxonomy" id="1802128"/>
    <lineage>
        <taxon>Bacteria</taxon>
        <taxon>Candidatus Ryaniibacteriota</taxon>
    </lineage>
</organism>
<protein>
    <recommendedName>
        <fullName evidence="5">Addiction module toxin RelE</fullName>
    </recommendedName>
</protein>
<evidence type="ECO:0000256" key="1">
    <source>
        <dbReference type="ARBA" id="ARBA00006226"/>
    </source>
</evidence>
<dbReference type="InterPro" id="IPR007712">
    <property type="entry name" value="RelE/ParE_toxin"/>
</dbReference>
<keyword evidence="2" id="KW-1277">Toxin-antitoxin system</keyword>
<sequence length="90" mass="10909">MDEWKFNITDRGKADLKSLDAEVWQRVLEKLHWFTENFGKLAPIPLGGEWRGFFKLRVGDWRIVYEINHPERIITVHAIDKRDKVYKKRR</sequence>
<evidence type="ECO:0008006" key="5">
    <source>
        <dbReference type="Google" id="ProtNLM"/>
    </source>
</evidence>
<name>A0A1G2H1X9_9BACT</name>
<gene>
    <name evidence="3" type="ORF">A3H64_01040</name>
</gene>
<dbReference type="PANTHER" id="PTHR35601">
    <property type="entry name" value="TOXIN RELE"/>
    <property type="match status" value="1"/>
</dbReference>
<dbReference type="Pfam" id="PF05016">
    <property type="entry name" value="ParE_toxin"/>
    <property type="match status" value="1"/>
</dbReference>
<reference evidence="3 4" key="1">
    <citation type="journal article" date="2016" name="Nat. Commun.">
        <title>Thousands of microbial genomes shed light on interconnected biogeochemical processes in an aquifer system.</title>
        <authorList>
            <person name="Anantharaman K."/>
            <person name="Brown C.T."/>
            <person name="Hug L.A."/>
            <person name="Sharon I."/>
            <person name="Castelle C.J."/>
            <person name="Probst A.J."/>
            <person name="Thomas B.C."/>
            <person name="Singh A."/>
            <person name="Wilkins M.J."/>
            <person name="Karaoz U."/>
            <person name="Brodie E.L."/>
            <person name="Williams K.H."/>
            <person name="Hubbard S.S."/>
            <person name="Banfield J.F."/>
        </authorList>
    </citation>
    <scope>NUCLEOTIDE SEQUENCE [LARGE SCALE GENOMIC DNA]</scope>
</reference>
<dbReference type="InterPro" id="IPR035093">
    <property type="entry name" value="RelE/ParE_toxin_dom_sf"/>
</dbReference>
<proteinExistence type="inferred from homology"/>
<comment type="similarity">
    <text evidence="1">Belongs to the RelE toxin family.</text>
</comment>
<dbReference type="AlphaFoldDB" id="A0A1G2H1X9"/>
<evidence type="ECO:0000256" key="2">
    <source>
        <dbReference type="ARBA" id="ARBA00022649"/>
    </source>
</evidence>
<evidence type="ECO:0000313" key="4">
    <source>
        <dbReference type="Proteomes" id="UP000178186"/>
    </source>
</evidence>
<dbReference type="STRING" id="1802128.A3H64_01040"/>
<dbReference type="EMBL" id="MHNY01000011">
    <property type="protein sequence ID" value="OGZ56484.1"/>
    <property type="molecule type" value="Genomic_DNA"/>
</dbReference>